<dbReference type="AlphaFoldDB" id="A0A1H4G2K6"/>
<dbReference type="Proteomes" id="UP000183766">
    <property type="component" value="Unassembled WGS sequence"/>
</dbReference>
<organism evidence="1 3">
    <name type="scientific">Bacteroides xylanisolvens</name>
    <dbReference type="NCBI Taxonomy" id="371601"/>
    <lineage>
        <taxon>Bacteria</taxon>
        <taxon>Pseudomonadati</taxon>
        <taxon>Bacteroidota</taxon>
        <taxon>Bacteroidia</taxon>
        <taxon>Bacteroidales</taxon>
        <taxon>Bacteroidaceae</taxon>
        <taxon>Bacteroides</taxon>
    </lineage>
</organism>
<evidence type="ECO:0000313" key="3">
    <source>
        <dbReference type="Proteomes" id="UP000183040"/>
    </source>
</evidence>
<evidence type="ECO:0000313" key="1">
    <source>
        <dbReference type="EMBL" id="SEB03541.1"/>
    </source>
</evidence>
<accession>A0A1H4G2K6</accession>
<evidence type="ECO:0000313" key="2">
    <source>
        <dbReference type="EMBL" id="SFN14082.1"/>
    </source>
</evidence>
<reference evidence="3 4" key="1">
    <citation type="submission" date="2016-10" db="EMBL/GenBank/DDBJ databases">
        <authorList>
            <person name="de Groot N.N."/>
        </authorList>
    </citation>
    <scope>NUCLEOTIDE SEQUENCE [LARGE SCALE GENOMIC DNA]</scope>
    <source>
        <strain evidence="2 4">NLAE-zl-C202</strain>
        <strain evidence="1 3">NLAE-zl-G339</strain>
    </source>
</reference>
<dbReference type="EMBL" id="FNRP01000024">
    <property type="protein sequence ID" value="SEB03541.1"/>
    <property type="molecule type" value="Genomic_DNA"/>
</dbReference>
<dbReference type="EMBL" id="FOUM01000021">
    <property type="protein sequence ID" value="SFN14082.1"/>
    <property type="molecule type" value="Genomic_DNA"/>
</dbReference>
<proteinExistence type="predicted"/>
<name>A0A1H4G2K6_9BACE</name>
<gene>
    <name evidence="1" type="ORF">SAMN04487924_12481</name>
    <name evidence="2" type="ORF">SAMN05216250_12181</name>
</gene>
<sequence length="29" mass="3269">MQFYVVRHPGVVMDETRVLSSLTPGSQYA</sequence>
<dbReference type="Proteomes" id="UP000183040">
    <property type="component" value="Unassembled WGS sequence"/>
</dbReference>
<evidence type="ECO:0000313" key="4">
    <source>
        <dbReference type="Proteomes" id="UP000183766"/>
    </source>
</evidence>
<protein>
    <submittedName>
        <fullName evidence="1">Uncharacterized protein</fullName>
    </submittedName>
</protein>